<keyword evidence="3" id="KW-1185">Reference proteome</keyword>
<dbReference type="Pfam" id="PF14013">
    <property type="entry name" value="MT0933_antitox"/>
    <property type="match status" value="1"/>
</dbReference>
<dbReference type="EMBL" id="FNKH01000002">
    <property type="protein sequence ID" value="SDR16629.1"/>
    <property type="molecule type" value="Genomic_DNA"/>
</dbReference>
<protein>
    <submittedName>
        <fullName evidence="2">MT0933-like antitoxin protein</fullName>
    </submittedName>
</protein>
<accession>A0A1H1GU00</accession>
<gene>
    <name evidence="2" type="ORF">SAMN04489742_4322</name>
</gene>
<proteinExistence type="predicted"/>
<dbReference type="InterPro" id="IPR028037">
    <property type="entry name" value="Antitoxin_Rv0909/MT0933"/>
</dbReference>
<reference evidence="2 3" key="1">
    <citation type="submission" date="2016-10" db="EMBL/GenBank/DDBJ databases">
        <authorList>
            <person name="de Groot N.N."/>
        </authorList>
    </citation>
    <scope>NUCLEOTIDE SEQUENCE [LARGE SCALE GENOMIC DNA]</scope>
    <source>
        <strain evidence="2 3">DSM 20117</strain>
    </source>
</reference>
<evidence type="ECO:0000313" key="2">
    <source>
        <dbReference type="EMBL" id="SDR16629.1"/>
    </source>
</evidence>
<evidence type="ECO:0000256" key="1">
    <source>
        <dbReference type="SAM" id="MobiDB-lite"/>
    </source>
</evidence>
<feature type="region of interest" description="Disordered" evidence="1">
    <location>
        <begin position="66"/>
        <end position="85"/>
    </location>
</feature>
<dbReference type="AlphaFoldDB" id="A0A1H1GU00"/>
<sequence length="85" mass="8474">MSVSVFDELKGKAGQLKDKAAHLVGGNADKLKDGVGKAGDFIDSKTGGKYSGQVDGLQAKVANLIDRADGGNTPGAATDKGSPSA</sequence>
<organism evidence="2 3">
    <name type="scientific">Crystallibacter crystallopoietes</name>
    <dbReference type="NCBI Taxonomy" id="37928"/>
    <lineage>
        <taxon>Bacteria</taxon>
        <taxon>Bacillati</taxon>
        <taxon>Actinomycetota</taxon>
        <taxon>Actinomycetes</taxon>
        <taxon>Micrococcales</taxon>
        <taxon>Micrococcaceae</taxon>
        <taxon>Crystallibacter</taxon>
    </lineage>
</organism>
<name>A0A1H1GU00_9MICC</name>
<dbReference type="Proteomes" id="UP000181917">
    <property type="component" value="Unassembled WGS sequence"/>
</dbReference>
<evidence type="ECO:0000313" key="3">
    <source>
        <dbReference type="Proteomes" id="UP000181917"/>
    </source>
</evidence>